<dbReference type="SUPFAM" id="SSF56563">
    <property type="entry name" value="Major capsid protein gp5"/>
    <property type="match status" value="1"/>
</dbReference>
<proteinExistence type="predicted"/>
<evidence type="ECO:0000256" key="1">
    <source>
        <dbReference type="ARBA" id="ARBA00004328"/>
    </source>
</evidence>
<dbReference type="InterPro" id="IPR054612">
    <property type="entry name" value="Phage_capsid-like_C"/>
</dbReference>
<name>A0A7U4GH09_YEREN</name>
<evidence type="ECO:0000259" key="3">
    <source>
        <dbReference type="Pfam" id="PF05065"/>
    </source>
</evidence>
<dbReference type="Proteomes" id="UP000230961">
    <property type="component" value="Chromosome"/>
</dbReference>
<feature type="domain" description="Phage capsid-like C-terminal" evidence="3">
    <location>
        <begin position="115"/>
        <end position="397"/>
    </location>
</feature>
<dbReference type="InterPro" id="IPR024455">
    <property type="entry name" value="Phage_capsid"/>
</dbReference>
<gene>
    <name evidence="4" type="ORF">LC20_03895</name>
</gene>
<dbReference type="EMBL" id="CP007448">
    <property type="protein sequence ID" value="AHM75148.1"/>
    <property type="molecule type" value="Genomic_DNA"/>
</dbReference>
<sequence>MAVEIKDVEQVAQELNQKFSEFKEKNDKRLDAVEQEKGKLAGEVETLNGKLTELDNLKASLEEEIKSLKRPGGGTNTKTATEHKSAFMQFVRKGKEDGLRELEQKALNTGTDADGGYAIPEELDRTLLDILKDEVIMRQESTVITVGTSDYKKLVNLHGAGSGWVGEQAERPATGTPRLEQIIPFMGEIYGNPQATQTMLDDAFFNVETWINDSLSMEFSEQEEIAFTTGSGVLKPKGFLAYASTDEKDSVRAFGKLQHLLSGSAAAVTADSIIQMIYTLRKVHRKGAKFMMNNNSLFKIRILKDERGDYLWRPGLELDQPSMLAGYGIAENEQMPDIVADAKAIAFGNFKRGYTIVDRIGTRILRDPYTNKPFVGFYTTKRTGGMLADSQAIKLLKIGAAA</sequence>
<evidence type="ECO:0000313" key="4">
    <source>
        <dbReference type="EMBL" id="AHM75148.1"/>
    </source>
</evidence>
<evidence type="ECO:0000256" key="2">
    <source>
        <dbReference type="SAM" id="Coils"/>
    </source>
</evidence>
<organism evidence="4 5">
    <name type="scientific">Yersinia enterocolitica LC20</name>
    <dbReference type="NCBI Taxonomy" id="1443113"/>
    <lineage>
        <taxon>Bacteria</taxon>
        <taxon>Pseudomonadati</taxon>
        <taxon>Pseudomonadota</taxon>
        <taxon>Gammaproteobacteria</taxon>
        <taxon>Enterobacterales</taxon>
        <taxon>Yersiniaceae</taxon>
        <taxon>Yersinia</taxon>
    </lineage>
</organism>
<dbReference type="KEGG" id="yel:LC20_03895"/>
<dbReference type="NCBIfam" id="TIGR01554">
    <property type="entry name" value="major_cap_HK97"/>
    <property type="match status" value="1"/>
</dbReference>
<dbReference type="Gene3D" id="3.30.2320.10">
    <property type="entry name" value="hypothetical protein PF0899 domain"/>
    <property type="match status" value="1"/>
</dbReference>
<protein>
    <submittedName>
        <fullName evidence="4">Phage major capsid protein</fullName>
    </submittedName>
</protein>
<keyword evidence="2" id="KW-0175">Coiled coil</keyword>
<evidence type="ECO:0000313" key="5">
    <source>
        <dbReference type="Proteomes" id="UP000230961"/>
    </source>
</evidence>
<reference evidence="4 5" key="1">
    <citation type="submission" date="2017-11" db="EMBL/GenBank/DDBJ databases">
        <title>The complete genome sequence and comparative genome analysis of Yersinia enterocolitica strain LC20.</title>
        <authorList>
            <person name="Shi G."/>
            <person name="Su M."/>
            <person name="Liang J."/>
            <person name="Gu W."/>
            <person name="Xiao Y."/>
            <person name="Zhang Z."/>
            <person name="Qiu H."/>
            <person name="Duan R."/>
            <person name="Zhang Z."/>
            <person name="Li Y."/>
            <person name="Zhang X."/>
            <person name="Ling Y."/>
            <person name="Song L."/>
            <person name="Chen M."/>
            <person name="Zhao Y."/>
            <person name="Wu J."/>
            <person name="Jing H."/>
            <person name="Xiao J."/>
            <person name="Wang X."/>
        </authorList>
    </citation>
    <scope>NUCLEOTIDE SEQUENCE [LARGE SCALE GENOMIC DNA]</scope>
    <source>
        <strain evidence="4 5">LC20</strain>
    </source>
</reference>
<accession>A0A7U4GH09</accession>
<dbReference type="AlphaFoldDB" id="A0A7U4GH09"/>
<dbReference type="Pfam" id="PF05065">
    <property type="entry name" value="Phage_capsid"/>
    <property type="match status" value="1"/>
</dbReference>
<comment type="subcellular location">
    <subcellularLocation>
        <location evidence="1">Virion</location>
    </subcellularLocation>
</comment>
<feature type="coiled-coil region" evidence="2">
    <location>
        <begin position="5"/>
        <end position="71"/>
    </location>
</feature>